<dbReference type="Proteomes" id="UP000297716">
    <property type="component" value="Unassembled WGS sequence"/>
</dbReference>
<evidence type="ECO:0000313" key="7">
    <source>
        <dbReference type="EMBL" id="TGJ83609.1"/>
    </source>
</evidence>
<comment type="caution">
    <text evidence="7">The sequence shown here is derived from an EMBL/GenBank/DDBJ whole genome shotgun (WGS) entry which is preliminary data.</text>
</comment>
<sequence>MPFSSTPMALSATASIVGSAWISGSISALSFCVIPAILQSGAPTDGLVRAWHTQFTRALYIPSTAVVTALNYFYLAHRCRSAGREWRGYASGGVANLLLVPFTVIFIASINSTLAAALPSAQGKNILSLDDAKRLIGRWGDLNFCRIFMPLAGAALGLWNLLSE</sequence>
<evidence type="ECO:0000313" key="8">
    <source>
        <dbReference type="Proteomes" id="UP000297716"/>
    </source>
</evidence>
<evidence type="ECO:0000256" key="6">
    <source>
        <dbReference type="SAM" id="Phobius"/>
    </source>
</evidence>
<dbReference type="PANTHER" id="PTHR35042">
    <property type="entry name" value="ANTHRONE OXYGENASE ENCC"/>
    <property type="match status" value="1"/>
</dbReference>
<proteinExistence type="inferred from homology"/>
<dbReference type="AlphaFoldDB" id="A0A4Z0YH07"/>
<comment type="similarity">
    <text evidence="5">Belongs to the anthrone oxygenase family.</text>
</comment>
<dbReference type="PANTHER" id="PTHR35042:SF1">
    <property type="entry name" value="DUF1772-DOMAIN-CONTAINING PROTEIN"/>
    <property type="match status" value="1"/>
</dbReference>
<reference evidence="7 8" key="1">
    <citation type="submission" date="2019-03" db="EMBL/GenBank/DDBJ databases">
        <title>Draft genome sequence of Xylaria hypoxylon DSM 108379, a ubiquitous saprotrophic-parasitic fungi on hardwood.</title>
        <authorList>
            <person name="Buettner E."/>
            <person name="Leonhardt S."/>
            <person name="Gebauer A.M."/>
            <person name="Liers C."/>
            <person name="Hofrichter M."/>
            <person name="Kellner H."/>
        </authorList>
    </citation>
    <scope>NUCLEOTIDE SEQUENCE [LARGE SCALE GENOMIC DNA]</scope>
    <source>
        <strain evidence="7 8">DSM 108379</strain>
    </source>
</reference>
<gene>
    <name evidence="7" type="ORF">E0Z10_g5137</name>
</gene>
<feature type="transmembrane region" description="Helical" evidence="6">
    <location>
        <begin position="142"/>
        <end position="162"/>
    </location>
</feature>
<evidence type="ECO:0000256" key="4">
    <source>
        <dbReference type="ARBA" id="ARBA00023136"/>
    </source>
</evidence>
<dbReference type="InterPro" id="IPR013901">
    <property type="entry name" value="Anthrone_oxy"/>
</dbReference>
<protein>
    <recommendedName>
        <fullName evidence="9">DUF1772 domain-containing protein</fullName>
    </recommendedName>
</protein>
<feature type="transmembrane region" description="Helical" evidence="6">
    <location>
        <begin position="20"/>
        <end position="38"/>
    </location>
</feature>
<evidence type="ECO:0000256" key="1">
    <source>
        <dbReference type="ARBA" id="ARBA00004141"/>
    </source>
</evidence>
<evidence type="ECO:0000256" key="5">
    <source>
        <dbReference type="ARBA" id="ARBA00034313"/>
    </source>
</evidence>
<comment type="subcellular location">
    <subcellularLocation>
        <location evidence="1">Membrane</location>
        <topology evidence="1">Multi-pass membrane protein</topology>
    </subcellularLocation>
</comment>
<keyword evidence="2 6" id="KW-0812">Transmembrane</keyword>
<accession>A0A4Z0YH07</accession>
<keyword evidence="8" id="KW-1185">Reference proteome</keyword>
<evidence type="ECO:0008006" key="9">
    <source>
        <dbReference type="Google" id="ProtNLM"/>
    </source>
</evidence>
<keyword evidence="4 6" id="KW-0472">Membrane</keyword>
<name>A0A4Z0YH07_9PEZI</name>
<organism evidence="7 8">
    <name type="scientific">Xylaria hypoxylon</name>
    <dbReference type="NCBI Taxonomy" id="37992"/>
    <lineage>
        <taxon>Eukaryota</taxon>
        <taxon>Fungi</taxon>
        <taxon>Dikarya</taxon>
        <taxon>Ascomycota</taxon>
        <taxon>Pezizomycotina</taxon>
        <taxon>Sordariomycetes</taxon>
        <taxon>Xylariomycetidae</taxon>
        <taxon>Xylariales</taxon>
        <taxon>Xylariaceae</taxon>
        <taxon>Xylaria</taxon>
    </lineage>
</organism>
<dbReference type="OrthoDB" id="5954308at2759"/>
<feature type="transmembrane region" description="Helical" evidence="6">
    <location>
        <begin position="97"/>
        <end position="121"/>
    </location>
</feature>
<dbReference type="Pfam" id="PF08592">
    <property type="entry name" value="Anthrone_oxy"/>
    <property type="match status" value="1"/>
</dbReference>
<feature type="transmembrane region" description="Helical" evidence="6">
    <location>
        <begin position="59"/>
        <end position="77"/>
    </location>
</feature>
<keyword evidence="3 6" id="KW-1133">Transmembrane helix</keyword>
<evidence type="ECO:0000256" key="3">
    <source>
        <dbReference type="ARBA" id="ARBA00022989"/>
    </source>
</evidence>
<dbReference type="GO" id="GO:0016020">
    <property type="term" value="C:membrane"/>
    <property type="evidence" value="ECO:0007669"/>
    <property type="project" value="UniProtKB-SubCell"/>
</dbReference>
<evidence type="ECO:0000256" key="2">
    <source>
        <dbReference type="ARBA" id="ARBA00022692"/>
    </source>
</evidence>
<dbReference type="EMBL" id="SKBN01000088">
    <property type="protein sequence ID" value="TGJ83609.1"/>
    <property type="molecule type" value="Genomic_DNA"/>
</dbReference>